<feature type="region of interest" description="Disordered" evidence="1">
    <location>
        <begin position="1"/>
        <end position="93"/>
    </location>
</feature>
<feature type="compositionally biased region" description="Polar residues" evidence="1">
    <location>
        <begin position="49"/>
        <end position="59"/>
    </location>
</feature>
<dbReference type="GeneID" id="25913501"/>
<gene>
    <name evidence="2" type="ORF">SARC_12997</name>
</gene>
<protein>
    <submittedName>
        <fullName evidence="2">Uncharacterized protein</fullName>
    </submittedName>
</protein>
<evidence type="ECO:0000313" key="2">
    <source>
        <dbReference type="EMBL" id="KNC74457.1"/>
    </source>
</evidence>
<proteinExistence type="predicted"/>
<sequence>DGGFNNQHQQNYNIPMMDNSLNGAARPARRGSPTKMGAPPVPQMGAQMPSHTSRQSNELQFEDFGNHFSTQQPPNFGAPSPQAGQMGMAGGQY</sequence>
<feature type="non-terminal residue" evidence="2">
    <location>
        <position position="1"/>
    </location>
</feature>
<feature type="non-terminal residue" evidence="2">
    <location>
        <position position="93"/>
    </location>
</feature>
<accession>A0A0L0FCF4</accession>
<reference evidence="2 3" key="1">
    <citation type="submission" date="2011-02" db="EMBL/GenBank/DDBJ databases">
        <title>The Genome Sequence of Sphaeroforma arctica JP610.</title>
        <authorList>
            <consortium name="The Broad Institute Genome Sequencing Platform"/>
            <person name="Russ C."/>
            <person name="Cuomo C."/>
            <person name="Young S.K."/>
            <person name="Zeng Q."/>
            <person name="Gargeya S."/>
            <person name="Alvarado L."/>
            <person name="Berlin A."/>
            <person name="Chapman S.B."/>
            <person name="Chen Z."/>
            <person name="Freedman E."/>
            <person name="Gellesch M."/>
            <person name="Goldberg J."/>
            <person name="Griggs A."/>
            <person name="Gujja S."/>
            <person name="Heilman E."/>
            <person name="Heiman D."/>
            <person name="Howarth C."/>
            <person name="Mehta T."/>
            <person name="Neiman D."/>
            <person name="Pearson M."/>
            <person name="Roberts A."/>
            <person name="Saif S."/>
            <person name="Shea T."/>
            <person name="Shenoy N."/>
            <person name="Sisk P."/>
            <person name="Stolte C."/>
            <person name="Sykes S."/>
            <person name="White J."/>
            <person name="Yandava C."/>
            <person name="Burger G."/>
            <person name="Gray M.W."/>
            <person name="Holland P.W.H."/>
            <person name="King N."/>
            <person name="Lang F.B.F."/>
            <person name="Roger A.J."/>
            <person name="Ruiz-Trillo I."/>
            <person name="Haas B."/>
            <person name="Nusbaum C."/>
            <person name="Birren B."/>
        </authorList>
    </citation>
    <scope>NUCLEOTIDE SEQUENCE [LARGE SCALE GENOMIC DNA]</scope>
    <source>
        <strain evidence="2 3">JP610</strain>
    </source>
</reference>
<organism evidence="2 3">
    <name type="scientific">Sphaeroforma arctica JP610</name>
    <dbReference type="NCBI Taxonomy" id="667725"/>
    <lineage>
        <taxon>Eukaryota</taxon>
        <taxon>Ichthyosporea</taxon>
        <taxon>Ichthyophonida</taxon>
        <taxon>Sphaeroforma</taxon>
    </lineage>
</organism>
<dbReference type="AlphaFoldDB" id="A0A0L0FCF4"/>
<evidence type="ECO:0000256" key="1">
    <source>
        <dbReference type="SAM" id="MobiDB-lite"/>
    </source>
</evidence>
<keyword evidence="3" id="KW-1185">Reference proteome</keyword>
<dbReference type="Proteomes" id="UP000054560">
    <property type="component" value="Unassembled WGS sequence"/>
</dbReference>
<evidence type="ECO:0000313" key="3">
    <source>
        <dbReference type="Proteomes" id="UP000054560"/>
    </source>
</evidence>
<dbReference type="EMBL" id="KQ244389">
    <property type="protein sequence ID" value="KNC74457.1"/>
    <property type="molecule type" value="Genomic_DNA"/>
</dbReference>
<feature type="compositionally biased region" description="Polar residues" evidence="1">
    <location>
        <begin position="1"/>
        <end position="13"/>
    </location>
</feature>
<name>A0A0L0FCF4_9EUKA</name>
<dbReference type="RefSeq" id="XP_014148359.1">
    <property type="nucleotide sequence ID" value="XM_014292884.1"/>
</dbReference>